<organism evidence="1">
    <name type="scientific">Rhizophora mucronata</name>
    <name type="common">Asiatic mangrove</name>
    <dbReference type="NCBI Taxonomy" id="61149"/>
    <lineage>
        <taxon>Eukaryota</taxon>
        <taxon>Viridiplantae</taxon>
        <taxon>Streptophyta</taxon>
        <taxon>Embryophyta</taxon>
        <taxon>Tracheophyta</taxon>
        <taxon>Spermatophyta</taxon>
        <taxon>Magnoliopsida</taxon>
        <taxon>eudicotyledons</taxon>
        <taxon>Gunneridae</taxon>
        <taxon>Pentapetalae</taxon>
        <taxon>rosids</taxon>
        <taxon>fabids</taxon>
        <taxon>Malpighiales</taxon>
        <taxon>Rhizophoraceae</taxon>
        <taxon>Rhizophora</taxon>
    </lineage>
</organism>
<evidence type="ECO:0000313" key="1">
    <source>
        <dbReference type="EMBL" id="MBX43022.1"/>
    </source>
</evidence>
<name>A0A2P2NKL5_RHIMU</name>
<proteinExistence type="predicted"/>
<sequence>MAPSTYSNVQVLAGSWGVPL</sequence>
<dbReference type="AlphaFoldDB" id="A0A2P2NKL5"/>
<dbReference type="EMBL" id="GGEC01062538">
    <property type="protein sequence ID" value="MBX43022.1"/>
    <property type="molecule type" value="Transcribed_RNA"/>
</dbReference>
<reference evidence="1" key="1">
    <citation type="submission" date="2018-02" db="EMBL/GenBank/DDBJ databases">
        <title>Rhizophora mucronata_Transcriptome.</title>
        <authorList>
            <person name="Meera S.P."/>
            <person name="Sreeshan A."/>
            <person name="Augustine A."/>
        </authorList>
    </citation>
    <scope>NUCLEOTIDE SEQUENCE</scope>
    <source>
        <tissue evidence="1">Leaf</tissue>
    </source>
</reference>
<accession>A0A2P2NKL5</accession>
<protein>
    <submittedName>
        <fullName evidence="1">Uncharacterized protein</fullName>
    </submittedName>
</protein>